<evidence type="ECO:0000256" key="3">
    <source>
        <dbReference type="ARBA" id="ARBA00022960"/>
    </source>
</evidence>
<dbReference type="RefSeq" id="WP_378487917.1">
    <property type="nucleotide sequence ID" value="NZ_JBHUFB010000020.1"/>
</dbReference>
<dbReference type="Pfam" id="PF13480">
    <property type="entry name" value="Acetyltransf_6"/>
    <property type="match status" value="1"/>
</dbReference>
<feature type="domain" description="BioF2-like acetyltransferase" evidence="8">
    <location>
        <begin position="164"/>
        <end position="302"/>
    </location>
</feature>
<dbReference type="InterPro" id="IPR050644">
    <property type="entry name" value="PG_Glycine_Bridge_Synth"/>
</dbReference>
<organism evidence="9 10">
    <name type="scientific">Rhodococcus gannanensis</name>
    <dbReference type="NCBI Taxonomy" id="1960308"/>
    <lineage>
        <taxon>Bacteria</taxon>
        <taxon>Bacillati</taxon>
        <taxon>Actinomycetota</taxon>
        <taxon>Actinomycetes</taxon>
        <taxon>Mycobacteriales</taxon>
        <taxon>Nocardiaceae</taxon>
        <taxon>Rhodococcus</taxon>
    </lineage>
</organism>
<evidence type="ECO:0000256" key="4">
    <source>
        <dbReference type="ARBA" id="ARBA00022984"/>
    </source>
</evidence>
<proteinExistence type="inferred from homology"/>
<evidence type="ECO:0000259" key="8">
    <source>
        <dbReference type="Pfam" id="PF13480"/>
    </source>
</evidence>
<evidence type="ECO:0000313" key="9">
    <source>
        <dbReference type="EMBL" id="MFD1814925.1"/>
    </source>
</evidence>
<dbReference type="InterPro" id="IPR038740">
    <property type="entry name" value="BioF2-like_GNAT_dom"/>
</dbReference>
<dbReference type="InterPro" id="IPR003447">
    <property type="entry name" value="FEMABX"/>
</dbReference>
<protein>
    <submittedName>
        <fullName evidence="9">Lipid II:glycine glycyltransferase FemX</fullName>
    </submittedName>
</protein>
<keyword evidence="2" id="KW-0808">Transferase</keyword>
<feature type="region of interest" description="Disordered" evidence="7">
    <location>
        <begin position="1"/>
        <end position="21"/>
    </location>
</feature>
<dbReference type="InterPro" id="IPR016181">
    <property type="entry name" value="Acyl_CoA_acyltransferase"/>
</dbReference>
<evidence type="ECO:0000256" key="1">
    <source>
        <dbReference type="ARBA" id="ARBA00009943"/>
    </source>
</evidence>
<comment type="similarity">
    <text evidence="1">Belongs to the FemABX family.</text>
</comment>
<evidence type="ECO:0000313" key="10">
    <source>
        <dbReference type="Proteomes" id="UP001597286"/>
    </source>
</evidence>
<dbReference type="PANTHER" id="PTHR36174:SF1">
    <property type="entry name" value="LIPID II:GLYCINE GLYCYLTRANSFERASE"/>
    <property type="match status" value="1"/>
</dbReference>
<name>A0ABW4P8V0_9NOCA</name>
<keyword evidence="4" id="KW-0573">Peptidoglycan synthesis</keyword>
<dbReference type="EMBL" id="JBHUFB010000020">
    <property type="protein sequence ID" value="MFD1814925.1"/>
    <property type="molecule type" value="Genomic_DNA"/>
</dbReference>
<dbReference type="SUPFAM" id="SSF55729">
    <property type="entry name" value="Acyl-CoA N-acyltransferases (Nat)"/>
    <property type="match status" value="2"/>
</dbReference>
<dbReference type="PANTHER" id="PTHR36174">
    <property type="entry name" value="LIPID II:GLYCINE GLYCYLTRANSFERASE"/>
    <property type="match status" value="1"/>
</dbReference>
<sequence length="382" mass="42050">MVKRKPGKTSPPSGTHTDARLAHPHEIEQWDDHVARNPDGGHPFRGRAFAESLRLRGYDPDYLFVDDLAITAARVRVPKIGTYWQIPGPGVTDVDELCRVVDALIPLADANGVFTIRIDPLVEDDQATRTRLLDLGYRRTLTWTIDHSIVLDVTGTEAEVQGRFSTRARRWIKRAARDGVVVSRVDATEENCRLKYDLLSATSEARFAIPSRPAATATYQQAQSAGTGQLFFAHFEGTLVAAGYAMALGENSLYLTGASVRKEAGSSAGNGLGAHGVGHAVQWEMIRWAREVGCLRYDMYGAPSSGRVDDPGHPLYGVGQFKLSFSKAVTDYIGCWDVPVGGTRSRLFYEAERATVRLNRFGIVSRFTGHNAQNNPDLDWFG</sequence>
<evidence type="ECO:0000256" key="7">
    <source>
        <dbReference type="SAM" id="MobiDB-lite"/>
    </source>
</evidence>
<evidence type="ECO:0000256" key="6">
    <source>
        <dbReference type="ARBA" id="ARBA00023316"/>
    </source>
</evidence>
<accession>A0ABW4P8V0</accession>
<keyword evidence="6" id="KW-0961">Cell wall biogenesis/degradation</keyword>
<keyword evidence="3" id="KW-0133">Cell shape</keyword>
<dbReference type="Proteomes" id="UP001597286">
    <property type="component" value="Unassembled WGS sequence"/>
</dbReference>
<keyword evidence="10" id="KW-1185">Reference proteome</keyword>
<gene>
    <name evidence="9" type="ORF">ACFSJG_22115</name>
</gene>
<evidence type="ECO:0000256" key="2">
    <source>
        <dbReference type="ARBA" id="ARBA00022679"/>
    </source>
</evidence>
<dbReference type="PROSITE" id="PS51191">
    <property type="entry name" value="FEMABX"/>
    <property type="match status" value="1"/>
</dbReference>
<keyword evidence="5" id="KW-0012">Acyltransferase</keyword>
<reference evidence="10" key="1">
    <citation type="journal article" date="2019" name="Int. J. Syst. Evol. Microbiol.">
        <title>The Global Catalogue of Microorganisms (GCM) 10K type strain sequencing project: providing services to taxonomists for standard genome sequencing and annotation.</title>
        <authorList>
            <consortium name="The Broad Institute Genomics Platform"/>
            <consortium name="The Broad Institute Genome Sequencing Center for Infectious Disease"/>
            <person name="Wu L."/>
            <person name="Ma J."/>
        </authorList>
    </citation>
    <scope>NUCLEOTIDE SEQUENCE [LARGE SCALE GENOMIC DNA]</scope>
    <source>
        <strain evidence="10">DT72</strain>
    </source>
</reference>
<dbReference type="Gene3D" id="3.40.630.30">
    <property type="match status" value="2"/>
</dbReference>
<comment type="caution">
    <text evidence="9">The sequence shown here is derived from an EMBL/GenBank/DDBJ whole genome shotgun (WGS) entry which is preliminary data.</text>
</comment>
<evidence type="ECO:0000256" key="5">
    <source>
        <dbReference type="ARBA" id="ARBA00023315"/>
    </source>
</evidence>